<reference evidence="1 2" key="1">
    <citation type="journal article" date="2012" name="Genome Biol.">
        <title>The genome of the polar eukaryotic microalga coccomyxa subellipsoidea reveals traits of cold adaptation.</title>
        <authorList>
            <person name="Blanc G."/>
            <person name="Agarkova I."/>
            <person name="Grimwood J."/>
            <person name="Kuo A."/>
            <person name="Brueggeman A."/>
            <person name="Dunigan D."/>
            <person name="Gurnon J."/>
            <person name="Ladunga I."/>
            <person name="Lindquist E."/>
            <person name="Lucas S."/>
            <person name="Pangilinan J."/>
            <person name="Proschold T."/>
            <person name="Salamov A."/>
            <person name="Schmutz J."/>
            <person name="Weeks D."/>
            <person name="Yamada T."/>
            <person name="Claverie J.M."/>
            <person name="Grigoriev I."/>
            <person name="Van Etten J."/>
            <person name="Lomsadze A."/>
            <person name="Borodovsky M."/>
        </authorList>
    </citation>
    <scope>NUCLEOTIDE SEQUENCE [LARGE SCALE GENOMIC DNA]</scope>
    <source>
        <strain evidence="1 2">C-169</strain>
    </source>
</reference>
<feature type="non-terminal residue" evidence="1">
    <location>
        <position position="1"/>
    </location>
</feature>
<evidence type="ECO:0000313" key="2">
    <source>
        <dbReference type="Proteomes" id="UP000007264"/>
    </source>
</evidence>
<dbReference type="EMBL" id="AGSI01000003">
    <property type="protein sequence ID" value="EIE25718.1"/>
    <property type="molecule type" value="Genomic_DNA"/>
</dbReference>
<gene>
    <name evidence="1" type="ORF">COCSUDRAFT_64798</name>
</gene>
<dbReference type="KEGG" id="csl:COCSUDRAFT_64798"/>
<dbReference type="Proteomes" id="UP000007264">
    <property type="component" value="Unassembled WGS sequence"/>
</dbReference>
<sequence>AERDWRVQGQAERVALLHNVSHPAAGGAARLLGRSLRTGAGHAAGAAHGQSAVNCGFGACPSALRTS</sequence>
<dbReference type="AlphaFoldDB" id="I0Z4Z9"/>
<dbReference type="RefSeq" id="XP_005650262.1">
    <property type="nucleotide sequence ID" value="XM_005650205.1"/>
</dbReference>
<proteinExistence type="predicted"/>
<dbReference type="GeneID" id="17043722"/>
<comment type="caution">
    <text evidence="1">The sequence shown here is derived from an EMBL/GenBank/DDBJ whole genome shotgun (WGS) entry which is preliminary data.</text>
</comment>
<keyword evidence="2" id="KW-1185">Reference proteome</keyword>
<evidence type="ECO:0000313" key="1">
    <source>
        <dbReference type="EMBL" id="EIE25718.1"/>
    </source>
</evidence>
<protein>
    <submittedName>
        <fullName evidence="1">Uncharacterized protein</fullName>
    </submittedName>
</protein>
<accession>I0Z4Z9</accession>
<name>I0Z4Z9_COCSC</name>
<organism evidence="1 2">
    <name type="scientific">Coccomyxa subellipsoidea (strain C-169)</name>
    <name type="common">Green microalga</name>
    <dbReference type="NCBI Taxonomy" id="574566"/>
    <lineage>
        <taxon>Eukaryota</taxon>
        <taxon>Viridiplantae</taxon>
        <taxon>Chlorophyta</taxon>
        <taxon>core chlorophytes</taxon>
        <taxon>Trebouxiophyceae</taxon>
        <taxon>Trebouxiophyceae incertae sedis</taxon>
        <taxon>Coccomyxaceae</taxon>
        <taxon>Coccomyxa</taxon>
        <taxon>Coccomyxa subellipsoidea</taxon>
    </lineage>
</organism>